<dbReference type="PRINTS" id="PR00455">
    <property type="entry name" value="HTHTETR"/>
</dbReference>
<reference evidence="5 6" key="1">
    <citation type="journal article" date="2020" name="Insects">
        <title>Bacteria Belonging to Pseudomonas typographi sp. nov. from the Bark Beetle Ips typographus Have Genomic Potential to Aid in the Host Ecology.</title>
        <authorList>
            <person name="Peral-Aranega E."/>
            <person name="Saati-Santamaria Z."/>
            <person name="Kolarik M."/>
            <person name="Rivas R."/>
            <person name="Garcia-Fraile P."/>
        </authorList>
    </citation>
    <scope>NUCLEOTIDE SEQUENCE [LARGE SCALE GENOMIC DNA]</scope>
    <source>
        <strain evidence="5 6">CA3A</strain>
    </source>
</reference>
<proteinExistence type="predicted"/>
<dbReference type="Gene3D" id="1.10.357.10">
    <property type="entry name" value="Tetracycline Repressor, domain 2"/>
    <property type="match status" value="1"/>
</dbReference>
<sequence>MPSTHFAGHTAKRAPQQTRGRERVSAILDACATLLANRGATQLTMHGLAKEANTSIGSLYHFFADKQAVLHALGVRHLESIAAITHKLQQVSETTWRELPAEGVIDYLMMPILRYIETHPDFMLMISSGFASGQLRAPELRKDIEHIYDHVLAIRMPTATDVQRGRRVKTLMGMPLGLLQMALENDAFKRELLLEEAPAALAAYLRSIELG</sequence>
<comment type="caution">
    <text evidence="5">The sequence shown here is derived from an EMBL/GenBank/DDBJ whole genome shotgun (WGS) entry which is preliminary data.</text>
</comment>
<dbReference type="InterPro" id="IPR009057">
    <property type="entry name" value="Homeodomain-like_sf"/>
</dbReference>
<dbReference type="Proteomes" id="UP000805841">
    <property type="component" value="Unassembled WGS sequence"/>
</dbReference>
<dbReference type="EMBL" id="JAAOCA010000002">
    <property type="protein sequence ID" value="MBD1597552.1"/>
    <property type="molecule type" value="Genomic_DNA"/>
</dbReference>
<dbReference type="RefSeq" id="WP_190416975.1">
    <property type="nucleotide sequence ID" value="NZ_JAAOCA010000002.1"/>
</dbReference>
<evidence type="ECO:0000259" key="4">
    <source>
        <dbReference type="PROSITE" id="PS50977"/>
    </source>
</evidence>
<evidence type="ECO:0000256" key="2">
    <source>
        <dbReference type="PROSITE-ProRule" id="PRU00335"/>
    </source>
</evidence>
<evidence type="ECO:0000256" key="3">
    <source>
        <dbReference type="SAM" id="MobiDB-lite"/>
    </source>
</evidence>
<evidence type="ECO:0000313" key="5">
    <source>
        <dbReference type="EMBL" id="MBD1597552.1"/>
    </source>
</evidence>
<dbReference type="SUPFAM" id="SSF46689">
    <property type="entry name" value="Homeodomain-like"/>
    <property type="match status" value="1"/>
</dbReference>
<dbReference type="Pfam" id="PF00440">
    <property type="entry name" value="TetR_N"/>
    <property type="match status" value="1"/>
</dbReference>
<gene>
    <name evidence="5" type="ORF">HAQ05_02345</name>
</gene>
<dbReference type="InterPro" id="IPR050109">
    <property type="entry name" value="HTH-type_TetR-like_transc_reg"/>
</dbReference>
<dbReference type="InterPro" id="IPR001647">
    <property type="entry name" value="HTH_TetR"/>
</dbReference>
<feature type="region of interest" description="Disordered" evidence="3">
    <location>
        <begin position="1"/>
        <end position="21"/>
    </location>
</feature>
<evidence type="ECO:0000256" key="1">
    <source>
        <dbReference type="ARBA" id="ARBA00023125"/>
    </source>
</evidence>
<keyword evidence="1 2" id="KW-0238">DNA-binding</keyword>
<protein>
    <submittedName>
        <fullName evidence="5">TetR/AcrR family transcriptional regulator</fullName>
    </submittedName>
</protein>
<feature type="DNA-binding region" description="H-T-H motif" evidence="2">
    <location>
        <begin position="44"/>
        <end position="63"/>
    </location>
</feature>
<accession>A0ABR7YWJ1</accession>
<dbReference type="PROSITE" id="PS50977">
    <property type="entry name" value="HTH_TETR_2"/>
    <property type="match status" value="1"/>
</dbReference>
<evidence type="ECO:0000313" key="6">
    <source>
        <dbReference type="Proteomes" id="UP000805841"/>
    </source>
</evidence>
<name>A0ABR7YWJ1_9PSED</name>
<organism evidence="5 6">
    <name type="scientific">Pseudomonas typographi</name>
    <dbReference type="NCBI Taxonomy" id="2715964"/>
    <lineage>
        <taxon>Bacteria</taxon>
        <taxon>Pseudomonadati</taxon>
        <taxon>Pseudomonadota</taxon>
        <taxon>Gammaproteobacteria</taxon>
        <taxon>Pseudomonadales</taxon>
        <taxon>Pseudomonadaceae</taxon>
        <taxon>Pseudomonas</taxon>
    </lineage>
</organism>
<keyword evidence="6" id="KW-1185">Reference proteome</keyword>
<feature type="domain" description="HTH tetR-type" evidence="4">
    <location>
        <begin position="21"/>
        <end position="81"/>
    </location>
</feature>
<dbReference type="PANTHER" id="PTHR30055">
    <property type="entry name" value="HTH-TYPE TRANSCRIPTIONAL REGULATOR RUTR"/>
    <property type="match status" value="1"/>
</dbReference>
<dbReference type="PANTHER" id="PTHR30055:SF226">
    <property type="entry name" value="HTH-TYPE TRANSCRIPTIONAL REGULATOR PKSA"/>
    <property type="match status" value="1"/>
</dbReference>